<protein>
    <recommendedName>
        <fullName evidence="4">YcxB-like protein domain-containing protein</fullName>
    </recommendedName>
</protein>
<evidence type="ECO:0000256" key="1">
    <source>
        <dbReference type="SAM" id="Phobius"/>
    </source>
</evidence>
<keyword evidence="1" id="KW-0472">Membrane</keyword>
<dbReference type="EMBL" id="JBDKWZ010000003">
    <property type="protein sequence ID" value="MEN7547559.1"/>
    <property type="molecule type" value="Genomic_DNA"/>
</dbReference>
<feature type="transmembrane region" description="Helical" evidence="1">
    <location>
        <begin position="49"/>
        <end position="70"/>
    </location>
</feature>
<dbReference type="AlphaFoldDB" id="A0AAW9RS18"/>
<evidence type="ECO:0008006" key="4">
    <source>
        <dbReference type="Google" id="ProtNLM"/>
    </source>
</evidence>
<dbReference type="RefSeq" id="WP_346820346.1">
    <property type="nucleotide sequence ID" value="NZ_JBDKWZ010000003.1"/>
</dbReference>
<proteinExistence type="predicted"/>
<feature type="transmembrane region" description="Helical" evidence="1">
    <location>
        <begin position="27"/>
        <end position="43"/>
    </location>
</feature>
<evidence type="ECO:0000313" key="3">
    <source>
        <dbReference type="Proteomes" id="UP001403385"/>
    </source>
</evidence>
<organism evidence="2 3">
    <name type="scientific">Rapidithrix thailandica</name>
    <dbReference type="NCBI Taxonomy" id="413964"/>
    <lineage>
        <taxon>Bacteria</taxon>
        <taxon>Pseudomonadati</taxon>
        <taxon>Bacteroidota</taxon>
        <taxon>Cytophagia</taxon>
        <taxon>Cytophagales</taxon>
        <taxon>Flammeovirgaceae</taxon>
        <taxon>Rapidithrix</taxon>
    </lineage>
</organism>
<evidence type="ECO:0000313" key="2">
    <source>
        <dbReference type="EMBL" id="MEN7547559.1"/>
    </source>
</evidence>
<keyword evidence="1" id="KW-1133">Transmembrane helix</keyword>
<keyword evidence="1" id="KW-0812">Transmembrane</keyword>
<gene>
    <name evidence="2" type="ORF">AAG747_06560</name>
</gene>
<comment type="caution">
    <text evidence="2">The sequence shown here is derived from an EMBL/GenBank/DDBJ whole genome shotgun (WGS) entry which is preliminary data.</text>
</comment>
<dbReference type="Proteomes" id="UP001403385">
    <property type="component" value="Unassembled WGS sequence"/>
</dbReference>
<keyword evidence="3" id="KW-1185">Reference proteome</keyword>
<accession>A0AAW9RS18</accession>
<sequence>MMEVSKYVTANFKSILRAKLYNFFQRSLWRYILAVMIIAYVIPETFGSFVQTFMGLLSILLSVVFLLIVISSKIFSKKMYFDAVIVFTETSIILNHQNSSKEKEEKDWSWIKKISENAKHFWLKTNEYPPFYIYLDKEKLTDQEIEFFKSKA</sequence>
<reference evidence="2 3" key="1">
    <citation type="submission" date="2024-04" db="EMBL/GenBank/DDBJ databases">
        <title>Novel genus in family Flammeovirgaceae.</title>
        <authorList>
            <person name="Nguyen T.H."/>
            <person name="Vuong T.Q."/>
            <person name="Le H."/>
            <person name="Kim S.-G."/>
        </authorList>
    </citation>
    <scope>NUCLEOTIDE SEQUENCE [LARGE SCALE GENOMIC DNA]</scope>
    <source>
        <strain evidence="2 3">JCM 23209</strain>
    </source>
</reference>
<name>A0AAW9RS18_9BACT</name>